<protein>
    <submittedName>
        <fullName evidence="2">Uncharacterized protein</fullName>
    </submittedName>
</protein>
<dbReference type="EMBL" id="PCXU01000040">
    <property type="protein sequence ID" value="PIR43057.1"/>
    <property type="molecule type" value="Genomic_DNA"/>
</dbReference>
<gene>
    <name evidence="2" type="ORF">COV24_04740</name>
</gene>
<keyword evidence="1" id="KW-0472">Membrane</keyword>
<keyword evidence="1" id="KW-0812">Transmembrane</keyword>
<sequence length="168" mass="17719">MNGKFNFWYFHFMKSIYYLFVAIIGLFLYNINVVSANYGLSQTQAGAKLPASGTVSGIIGNIIGAGLSFVGVLFFLLMIYAGIKWMLSKGNEQEATKALHTITAAIIGLIIVVSAYAITNFIFSAVEGTGQSTQLTCETVTSCEVDADCLGGTCAEVPGGGKACIACP</sequence>
<dbReference type="InterPro" id="IPR043993">
    <property type="entry name" value="T4SS_pilin"/>
</dbReference>
<reference evidence="2 3" key="1">
    <citation type="submission" date="2017-09" db="EMBL/GenBank/DDBJ databases">
        <title>Depth-based differentiation of microbial function through sediment-hosted aquifers and enrichment of novel symbionts in the deep terrestrial subsurface.</title>
        <authorList>
            <person name="Probst A.J."/>
            <person name="Ladd B."/>
            <person name="Jarett J.K."/>
            <person name="Geller-Mcgrath D.E."/>
            <person name="Sieber C.M."/>
            <person name="Emerson J.B."/>
            <person name="Anantharaman K."/>
            <person name="Thomas B.C."/>
            <person name="Malmstrom R."/>
            <person name="Stieglmeier M."/>
            <person name="Klingl A."/>
            <person name="Woyke T."/>
            <person name="Ryan C.M."/>
            <person name="Banfield J.F."/>
        </authorList>
    </citation>
    <scope>NUCLEOTIDE SEQUENCE [LARGE SCALE GENOMIC DNA]</scope>
    <source>
        <strain evidence="2">CG10_big_fil_rev_8_21_14_0_10_32_10</strain>
    </source>
</reference>
<evidence type="ECO:0000313" key="2">
    <source>
        <dbReference type="EMBL" id="PIR43057.1"/>
    </source>
</evidence>
<feature type="transmembrane region" description="Helical" evidence="1">
    <location>
        <begin position="102"/>
        <end position="123"/>
    </location>
</feature>
<feature type="transmembrane region" description="Helical" evidence="1">
    <location>
        <begin position="58"/>
        <end position="81"/>
    </location>
</feature>
<feature type="transmembrane region" description="Helical" evidence="1">
    <location>
        <begin position="16"/>
        <end position="38"/>
    </location>
</feature>
<keyword evidence="1" id="KW-1133">Transmembrane helix</keyword>
<evidence type="ECO:0000313" key="3">
    <source>
        <dbReference type="Proteomes" id="UP000230214"/>
    </source>
</evidence>
<organism evidence="2 3">
    <name type="scientific">candidate division WWE3 bacterium CG10_big_fil_rev_8_21_14_0_10_32_10</name>
    <dbReference type="NCBI Taxonomy" id="1975090"/>
    <lineage>
        <taxon>Bacteria</taxon>
        <taxon>Katanobacteria</taxon>
    </lineage>
</organism>
<accession>A0A2H0R998</accession>
<dbReference type="Pfam" id="PF18895">
    <property type="entry name" value="T4SS_pilin"/>
    <property type="match status" value="1"/>
</dbReference>
<proteinExistence type="predicted"/>
<name>A0A2H0R998_UNCKA</name>
<comment type="caution">
    <text evidence="2">The sequence shown here is derived from an EMBL/GenBank/DDBJ whole genome shotgun (WGS) entry which is preliminary data.</text>
</comment>
<dbReference type="Proteomes" id="UP000230214">
    <property type="component" value="Unassembled WGS sequence"/>
</dbReference>
<evidence type="ECO:0000256" key="1">
    <source>
        <dbReference type="SAM" id="Phobius"/>
    </source>
</evidence>
<dbReference type="AlphaFoldDB" id="A0A2H0R998"/>